<proteinExistence type="inferred from homology"/>
<dbReference type="EMBL" id="JACHKZ010000001">
    <property type="protein sequence ID" value="MBB6576163.1"/>
    <property type="molecule type" value="Genomic_DNA"/>
</dbReference>
<dbReference type="GO" id="GO:0004479">
    <property type="term" value="F:methionyl-tRNA formyltransferase activity"/>
    <property type="evidence" value="ECO:0007669"/>
    <property type="project" value="UniProtKB-EC"/>
</dbReference>
<dbReference type="EC" id="2.1.2.9" evidence="2 5"/>
<dbReference type="InterPro" id="IPR002376">
    <property type="entry name" value="Formyl_transf_N"/>
</dbReference>
<evidence type="ECO:0000259" key="6">
    <source>
        <dbReference type="Pfam" id="PF00551"/>
    </source>
</evidence>
<evidence type="ECO:0000259" key="7">
    <source>
        <dbReference type="Pfam" id="PF02911"/>
    </source>
</evidence>
<evidence type="ECO:0000313" key="9">
    <source>
        <dbReference type="Proteomes" id="UP000562492"/>
    </source>
</evidence>
<organism evidence="8 9">
    <name type="scientific">Comamonas odontotermitis</name>
    <dbReference type="NCBI Taxonomy" id="379895"/>
    <lineage>
        <taxon>Bacteria</taxon>
        <taxon>Pseudomonadati</taxon>
        <taxon>Pseudomonadota</taxon>
        <taxon>Betaproteobacteria</taxon>
        <taxon>Burkholderiales</taxon>
        <taxon>Comamonadaceae</taxon>
        <taxon>Comamonas</taxon>
    </lineage>
</organism>
<dbReference type="Pfam" id="PF02911">
    <property type="entry name" value="Formyl_trans_C"/>
    <property type="match status" value="1"/>
</dbReference>
<evidence type="ECO:0000256" key="3">
    <source>
        <dbReference type="ARBA" id="ARBA00022679"/>
    </source>
</evidence>
<dbReference type="RefSeq" id="WP_184704356.1">
    <property type="nucleotide sequence ID" value="NZ_JACHKZ010000001.1"/>
</dbReference>
<comment type="caution">
    <text evidence="8">The sequence shown here is derived from an EMBL/GenBank/DDBJ whole genome shotgun (WGS) entry which is preliminary data.</text>
</comment>
<comment type="similarity">
    <text evidence="1 5">Belongs to the Fmt family.</text>
</comment>
<sequence>MKVVFAGTPEFARVALTQLLAAGFDVPLVLTQPDRPAGRGMKLQASPVKQCALDHHIPVSQPHSLRLDGKYPDEAAAAREALLAAQPDVMVVAAYGLILPQWVLDLPAKGCLNIHASLLPRWRGAAPIHRAIEAGDAETGVTIMQMDIGLDTGDMCLIERLKIADTDTTASLHDKLADLGGRMIVEALEMSVCGGLSRTPQPAQGITYAHKIEKAESTIHWGDSAEQIDRRIRAFNPFPAASTRMGDEVVKLWSAEIDSKERHPQARPGQILSASDEGVVVACGNGALRITELQRPGGKRLKAADFLRGHALQAGQILGDDPSAPAAA</sequence>
<protein>
    <recommendedName>
        <fullName evidence="2 5">Methionyl-tRNA formyltransferase</fullName>
        <ecNumber evidence="2 5">2.1.2.9</ecNumber>
    </recommendedName>
</protein>
<dbReference type="CDD" id="cd08646">
    <property type="entry name" value="FMT_core_Met-tRNA-FMT_N"/>
    <property type="match status" value="1"/>
</dbReference>
<evidence type="ECO:0000256" key="1">
    <source>
        <dbReference type="ARBA" id="ARBA00010699"/>
    </source>
</evidence>
<dbReference type="PANTHER" id="PTHR11138">
    <property type="entry name" value="METHIONYL-TRNA FORMYLTRANSFERASE"/>
    <property type="match status" value="1"/>
</dbReference>
<evidence type="ECO:0000256" key="4">
    <source>
        <dbReference type="ARBA" id="ARBA00022917"/>
    </source>
</evidence>
<feature type="binding site" evidence="5">
    <location>
        <begin position="117"/>
        <end position="120"/>
    </location>
    <ligand>
        <name>(6S)-5,6,7,8-tetrahydrofolate</name>
        <dbReference type="ChEBI" id="CHEBI:57453"/>
    </ligand>
</feature>
<dbReference type="Proteomes" id="UP000562492">
    <property type="component" value="Unassembled WGS sequence"/>
</dbReference>
<keyword evidence="3 5" id="KW-0808">Transferase</keyword>
<accession>A0ABR6RAK1</accession>
<dbReference type="Gene3D" id="3.40.50.12230">
    <property type="match status" value="1"/>
</dbReference>
<dbReference type="SUPFAM" id="SSF50486">
    <property type="entry name" value="FMT C-terminal domain-like"/>
    <property type="match status" value="1"/>
</dbReference>
<dbReference type="InterPro" id="IPR036477">
    <property type="entry name" value="Formyl_transf_N_sf"/>
</dbReference>
<dbReference type="SUPFAM" id="SSF53328">
    <property type="entry name" value="Formyltransferase"/>
    <property type="match status" value="1"/>
</dbReference>
<comment type="function">
    <text evidence="5">Attaches a formyl group to the free amino group of methionyl-tRNA(fMet). The formyl group appears to play a dual role in the initiator identity of N-formylmethionyl-tRNA by promoting its recognition by IF2 and preventing the misappropriation of this tRNA by the elongation apparatus.</text>
</comment>
<dbReference type="PANTHER" id="PTHR11138:SF5">
    <property type="entry name" value="METHIONYL-TRNA FORMYLTRANSFERASE, MITOCHONDRIAL"/>
    <property type="match status" value="1"/>
</dbReference>
<keyword evidence="4 5" id="KW-0648">Protein biosynthesis</keyword>
<dbReference type="NCBIfam" id="TIGR00460">
    <property type="entry name" value="fmt"/>
    <property type="match status" value="1"/>
</dbReference>
<feature type="domain" description="Formyl transferase N-terminal" evidence="6">
    <location>
        <begin position="1"/>
        <end position="188"/>
    </location>
</feature>
<name>A0ABR6RAK1_9BURK</name>
<dbReference type="Pfam" id="PF00551">
    <property type="entry name" value="Formyl_trans_N"/>
    <property type="match status" value="1"/>
</dbReference>
<evidence type="ECO:0000256" key="2">
    <source>
        <dbReference type="ARBA" id="ARBA00012261"/>
    </source>
</evidence>
<dbReference type="InterPro" id="IPR011034">
    <property type="entry name" value="Formyl_transferase-like_C_sf"/>
</dbReference>
<dbReference type="InterPro" id="IPR005793">
    <property type="entry name" value="Formyl_trans_C"/>
</dbReference>
<reference evidence="8 9" key="1">
    <citation type="submission" date="2020-08" db="EMBL/GenBank/DDBJ databases">
        <title>Functional genomics of gut bacteria from endangered species of beetles.</title>
        <authorList>
            <person name="Carlos-Shanley C."/>
        </authorList>
    </citation>
    <scope>NUCLEOTIDE SEQUENCE [LARGE SCALE GENOMIC DNA]</scope>
    <source>
        <strain evidence="8 9">S00124</strain>
    </source>
</reference>
<comment type="catalytic activity">
    <reaction evidence="5">
        <text>L-methionyl-tRNA(fMet) + (6R)-10-formyltetrahydrofolate = N-formyl-L-methionyl-tRNA(fMet) + (6S)-5,6,7,8-tetrahydrofolate + H(+)</text>
        <dbReference type="Rhea" id="RHEA:24380"/>
        <dbReference type="Rhea" id="RHEA-COMP:9952"/>
        <dbReference type="Rhea" id="RHEA-COMP:9953"/>
        <dbReference type="ChEBI" id="CHEBI:15378"/>
        <dbReference type="ChEBI" id="CHEBI:57453"/>
        <dbReference type="ChEBI" id="CHEBI:78530"/>
        <dbReference type="ChEBI" id="CHEBI:78844"/>
        <dbReference type="ChEBI" id="CHEBI:195366"/>
        <dbReference type="EC" id="2.1.2.9"/>
    </reaction>
</comment>
<dbReference type="InterPro" id="IPR041711">
    <property type="entry name" value="Met-tRNA-FMT_N"/>
</dbReference>
<dbReference type="InterPro" id="IPR044135">
    <property type="entry name" value="Met-tRNA-FMT_C"/>
</dbReference>
<evidence type="ECO:0000256" key="5">
    <source>
        <dbReference type="HAMAP-Rule" id="MF_00182"/>
    </source>
</evidence>
<keyword evidence="9" id="KW-1185">Reference proteome</keyword>
<dbReference type="HAMAP" id="MF_00182">
    <property type="entry name" value="Formyl_trans"/>
    <property type="match status" value="1"/>
</dbReference>
<dbReference type="CDD" id="cd08704">
    <property type="entry name" value="Met_tRNA_FMT_C"/>
    <property type="match status" value="1"/>
</dbReference>
<evidence type="ECO:0000313" key="8">
    <source>
        <dbReference type="EMBL" id="MBB6576163.1"/>
    </source>
</evidence>
<gene>
    <name evidence="5" type="primary">fmt</name>
    <name evidence="8" type="ORF">HNP33_000211</name>
</gene>
<feature type="domain" description="Formyl transferase C-terminal" evidence="7">
    <location>
        <begin position="211"/>
        <end position="310"/>
    </location>
</feature>
<dbReference type="InterPro" id="IPR005794">
    <property type="entry name" value="Fmt"/>
</dbReference>